<organism evidence="2 3">
    <name type="scientific">Paracoccus solventivorans</name>
    <dbReference type="NCBI Taxonomy" id="53463"/>
    <lineage>
        <taxon>Bacteria</taxon>
        <taxon>Pseudomonadati</taxon>
        <taxon>Pseudomonadota</taxon>
        <taxon>Alphaproteobacteria</taxon>
        <taxon>Rhodobacterales</taxon>
        <taxon>Paracoccaceae</taxon>
        <taxon>Paracoccus</taxon>
    </lineage>
</organism>
<dbReference type="PROSITE" id="PS00330">
    <property type="entry name" value="HEMOLYSIN_CALCIUM"/>
    <property type="match status" value="1"/>
</dbReference>
<feature type="region of interest" description="Disordered" evidence="1">
    <location>
        <begin position="2801"/>
        <end position="2890"/>
    </location>
</feature>
<accession>A0A832PMZ5</accession>
<gene>
    <name evidence="2" type="ORF">GXX24_09620</name>
</gene>
<dbReference type="InterPro" id="IPR018511">
    <property type="entry name" value="Hemolysin-typ_Ca-bd_CS"/>
</dbReference>
<proteinExistence type="predicted"/>
<sequence>MKDLDQSQFGVAGKNMSLGGSNGLSGLKAGTKQRKSHVCGLLGGVVGFSLMAAGLAQAAELPEGFVLLGSEGGIVGAQVMPDGSLLVTMADGSTRSYAPGEFVILDEGRIAVLAETQVEAGGDGLLAAVGGVVAAAAAAGAMAGGGGGGGGNGFALTFVVENVVTGGDDPAIAFSGTAAGPITVRFDGATAVFSRGGVEAGPVTLTLDEISPASGPDLHALRIVLPNGAAIAFEGAYTGLQAIVFDVLDAVPGQSDLQGLTIDTSGLSGVDHLIFAFEGHKDEVHLSSASNLDGITTLEVQKGTVDISDLTSPVSFNYVVNSGLRLTAAQFVDMLSLVSISGLGRLTVVATTPEELAQLQAALADKLIIGFKGGADSVTIEAPHLDPETVAAVEAAIRTASLPSFVELVEAVEALREELLGGGDGSMASTLQELVEQIVTFKGWADEVSGDLGALQGAVEDLQTALAALEADVLTALATEIAALKAAILGGDDLDFATLAAVGEELAALSERIGEPAGEGPATGLHALLGDLAGDLRDEVAGLETTLLEAIDTALAAFELKIQGLSGTPDPADFLTLKGLRDLIGAPGDDQTPATGVYQAIGALAAELDALIDRLDLAEAALKVWDADLLTRSADEIFGGSSTVQNGFLAAFATEIAGYDAATITLTVTGALTVAQATALSRAGFDLLGVDKVSYTIRDAYKTVEAALSDPDTNAALAGARQVLAYGNANPNAIDLMAFGPEIALRIEAGASDDSIATGAGDDSIHGGLGADTLWLTGDGDDLSADTVVYKTAWEGAARPVVEVSFSVDAADYREGSVLRLSVNGTVYSHTTAAGETPAQALTALAAAIAAAAPVAEVRVDAATLTLIGATPDARLAVLAGGLDGAGAKDIANPGMLTVWEVTFPGGADDYPARTNPGNSTEFNRKISITIAGVKVEADVVAGDPAASVAALAAAINAARVEVSADGATLTAAIGAIQPGDISGTTLTLRAAAVRAEGEDSATFAVTGVSIDVAGVQQVTKVGFSAEDGDYYDGGKLFITIAGVEIEADMVAGDAAASIDALSTAIGSAVALAAGTPGSLNGILEKAVIDGDGILLTAATEGADALEATAALGWPGEQQRATVTLHGDPAHVAGDDSVAKIHYQDGKAHLTVTPAGSAPVVVSAEIGANAAETAANLAAAVEAAMAPAQYALFYNYAPGLIRTDLLLNTTDRGSAKFSLRFYIDGIEQYTHVAITHPIYGAAETLGEVIDLLNAQNGDVYRLALDPENNRILVTPTEPDARVTDPAYFNLIDANSEIIRNGSITSTTLPAGALHGLIEDVSVGGGVLVLTTAEGDTHGLRLTDAYFDGGQAHVTVTPTGGGAGLSVSAEMGADAAETTANLAAAINLKINGVPDGNTPGVLRLGEGLDASLEIIDNHVSESTANATAAQGGRKLTLTFDTYSGGEFGVLQNWTLLEFTGGYKVSSDFFLDSGGAPFILNNGTYIRFADLQSFADTLVNYLNDPSNTEFDIGQNMVSATVTGNKVEFYVPVDDNNFVTKPVVAAYNGMSEVVLNYTITDAEGVSASRTMVWDGRLQHTIYTLQFASSNPVEVATMSASSLSVTPMLEQLLGKITTIEGIAGATLEEGQIVLTAEAGYTLDFSLTINTEAFKALNGGSATVTGTFEEGIFIEGTDPDPDWAALLQGATVDPNDPTKIIITAKENGKETFEVSSITLDHPGAKQLASVTLDSRESYGESFTDAGEVDDSSYGRGAAVYYQGGKAHITITPTGGDAVTISADMGADAAETAQNLADAINAAANPVEPQKMVFKITEPFNADTALNTTDAGVPKFFLSGTLAGQPVLIDVANDEIPIAETVGFMMGTLQEWLDEVYNISMTWDYATGTVTLTANDPTAEFADDFIFDFYNADQYAFGAEGEIETALGPLAGIIGQAVAEDGRILLEAAVLGKDSFAVSDITLDYQGVAQKATASFSTNDGNYYAGGTLSLVIDTTPGVDGGEVTITANMVAGNAAASLAALKTAVQAKMVPEGGTYSFKDALDLSMPLQTTGGANDIVYLLDVQIDGHFYQLSKKMSDALPAGTTLGDAIEALNTEMNGAGVLSLAADGKIILTTTGTVTSSISFLAFRHENGTYYAAMIKPTFEGPLHDLIGEVTLENGTFTLLSAEKAAHVFDITDAEISFAGIKQQVTVSFSGADADYFNDGSSGAGNDGQGLIGVTINGVDISVAMTDNDAEATVEALRLAIEEKIETDTDFAAKVASVERDGTSIVLTATEPKTAAEITATSFADVNGTAQVMRFDLDDLTFDYAAWDGISPRGTVQLTLGGKLVAGDIGDDLAGTLANLKQAIEDGKDGWFGKTTIKAAPGLIQAETAAGGQPATATLQLGPGNLGGGNMPLVGSDPVVIVLKIDGVSSSLSYSWSPGDTLNDLVNEIASDFPGVSPALQYDSHTDTTALFLIGSDTPGATLVIEKLSFSIRSDYDADALEMVGDVAIDAGALTITASAIGKDMLDANTSVMQSVVDQAASKTQVLRLTLPNSSFDDAQNGYSVTVTIDGIETHMTIGHGTGYDIDLDGIAADAGYPADFGAEYIAQALVDKLSEVHLGGPDAVVGSITRGYVSGPSSFTAATDKHDAGFVIEFTAARPGRDLMGSIGSSDLSAVVVTEASQAMSYDVVRPGLLVWKLEEKTGIGADSGTQGLSAGTDETRVNSGDTGASDHGLAVSTSRAGKDPDPVDQSWTNPGSGYDGTTTTDGDGDFLGDAPLAGAGGGIGQDYLNPGGGRVDGTAVSGPEGYYGAEAATGAEGVAQTHANPDSGHDAASGETTAGDGDLYGSDPGTWTESGLDTDYLNGGTKNADGIYTTDRDQNDLDGRVTLGDGSDTGDGGTTGKAAGTIDQDSVGDQSITKTSAGMTVAEVMAMMGMNPNVAMQEFTRGDVFTLEVVAGQVISWDFDDADDFADDAVIVSIGGVPMILAGGPDAGLGDADASGTFTASVDGVIHFAILDGEIGDAPSKLTIGFNGNHFTLDNTHAGFKAFDWDSATRTIVSAGNPAPDLIHNFQPDHDVIALEGDLAGSTLQGALAIRHGNSEGETIHVVRASGQFSNHGEDGLTAISFDMKLPDAVTPFRVLATSGGAISYVAPGGDSYAMSFAADTEFASVAEFVAHLTGTMTGSQDHMLDPASWPPLGFTFEDGVLTLIAPQGVTLQNHLDGLTLESVLAGTPGFDLSTDEFGLVSAAVNAGAECSVTAADLAASDRIAALLDGVFDFTGSDNGALNTSVFAVTAADDATRTAVWVHRQSAADDATVEAHELSLLAIVNTTGEEFSYENFALQIEDGYQTPILYTPV</sequence>
<feature type="compositionally biased region" description="Low complexity" evidence="1">
    <location>
        <begin position="2741"/>
        <end position="2759"/>
    </location>
</feature>
<protein>
    <submittedName>
        <fullName evidence="2">Uncharacterized protein</fullName>
    </submittedName>
</protein>
<dbReference type="Proteomes" id="UP000580830">
    <property type="component" value="Unassembled WGS sequence"/>
</dbReference>
<reference evidence="2 3" key="1">
    <citation type="journal article" date="2020" name="Biotechnol. Biofuels">
        <title>New insights from the biogas microbiome by comprehensive genome-resolved metagenomics of nearly 1600 species originating from multiple anaerobic digesters.</title>
        <authorList>
            <person name="Campanaro S."/>
            <person name="Treu L."/>
            <person name="Rodriguez-R L.M."/>
            <person name="Kovalovszki A."/>
            <person name="Ziels R.M."/>
            <person name="Maus I."/>
            <person name="Zhu X."/>
            <person name="Kougias P.G."/>
            <person name="Basile A."/>
            <person name="Luo G."/>
            <person name="Schluter A."/>
            <person name="Konstantinidis K.T."/>
            <person name="Angelidaki I."/>
        </authorList>
    </citation>
    <scope>NUCLEOTIDE SEQUENCE [LARGE SCALE GENOMIC DNA]</scope>
    <source>
        <strain evidence="2">AS04akNAM_125</strain>
    </source>
</reference>
<feature type="region of interest" description="Disordered" evidence="1">
    <location>
        <begin position="2686"/>
        <end position="2759"/>
    </location>
</feature>
<name>A0A832PMZ5_9RHOB</name>
<dbReference type="EMBL" id="DULP01000143">
    <property type="protein sequence ID" value="HHW34378.1"/>
    <property type="molecule type" value="Genomic_DNA"/>
</dbReference>
<feature type="compositionally biased region" description="Basic and acidic residues" evidence="1">
    <location>
        <begin position="2856"/>
        <end position="2865"/>
    </location>
</feature>
<evidence type="ECO:0000313" key="3">
    <source>
        <dbReference type="Proteomes" id="UP000580830"/>
    </source>
</evidence>
<evidence type="ECO:0000256" key="1">
    <source>
        <dbReference type="SAM" id="MobiDB-lite"/>
    </source>
</evidence>
<evidence type="ECO:0000313" key="2">
    <source>
        <dbReference type="EMBL" id="HHW34378.1"/>
    </source>
</evidence>
<comment type="caution">
    <text evidence="2">The sequence shown here is derived from an EMBL/GenBank/DDBJ whole genome shotgun (WGS) entry which is preliminary data.</text>
</comment>
<dbReference type="RefSeq" id="WP_303730419.1">
    <property type="nucleotide sequence ID" value="NZ_DULP01000143.1"/>
</dbReference>
<dbReference type="SUPFAM" id="SSF51120">
    <property type="entry name" value="beta-Roll"/>
    <property type="match status" value="1"/>
</dbReference>
<dbReference type="InterPro" id="IPR011049">
    <property type="entry name" value="Serralysin-like_metalloprot_C"/>
</dbReference>